<feature type="region of interest" description="Disordered" evidence="1">
    <location>
        <begin position="1"/>
        <end position="71"/>
    </location>
</feature>
<keyword evidence="3" id="KW-1185">Reference proteome</keyword>
<dbReference type="AlphaFoldDB" id="A0A2T7A8I3"/>
<evidence type="ECO:0000313" key="3">
    <source>
        <dbReference type="Proteomes" id="UP000244722"/>
    </source>
</evidence>
<feature type="non-terminal residue" evidence="2">
    <location>
        <position position="1"/>
    </location>
</feature>
<dbReference type="EMBL" id="NESQ01000004">
    <property type="protein sequence ID" value="PUU84039.1"/>
    <property type="molecule type" value="Genomic_DNA"/>
</dbReference>
<feature type="compositionally biased region" description="Basic residues" evidence="1">
    <location>
        <begin position="7"/>
        <end position="18"/>
    </location>
</feature>
<comment type="caution">
    <text evidence="2">The sequence shown here is derived from an EMBL/GenBank/DDBJ whole genome shotgun (WGS) entry which is preliminary data.</text>
</comment>
<dbReference type="Proteomes" id="UP000244722">
    <property type="component" value="Unassembled WGS sequence"/>
</dbReference>
<name>A0A2T7A8I3_TUBBO</name>
<protein>
    <submittedName>
        <fullName evidence="2">Uncharacterized protein</fullName>
    </submittedName>
</protein>
<evidence type="ECO:0000313" key="2">
    <source>
        <dbReference type="EMBL" id="PUU84039.1"/>
    </source>
</evidence>
<gene>
    <name evidence="2" type="ORF">B9Z19DRAFT_1189126</name>
</gene>
<reference evidence="2 3" key="1">
    <citation type="submission" date="2017-04" db="EMBL/GenBank/DDBJ databases">
        <title>Draft genome sequence of Tuber borchii Vittad., a whitish edible truffle.</title>
        <authorList>
            <consortium name="DOE Joint Genome Institute"/>
            <person name="Murat C."/>
            <person name="Kuo A."/>
            <person name="Barry K.W."/>
            <person name="Clum A."/>
            <person name="Dockter R.B."/>
            <person name="Fauchery L."/>
            <person name="Iotti M."/>
            <person name="Kohler A."/>
            <person name="Labutti K."/>
            <person name="Lindquist E.A."/>
            <person name="Lipzen A."/>
            <person name="Ohm R.A."/>
            <person name="Wang M."/>
            <person name="Grigoriev I.V."/>
            <person name="Zambonelli A."/>
            <person name="Martin F.M."/>
        </authorList>
    </citation>
    <scope>NUCLEOTIDE SEQUENCE [LARGE SCALE GENOMIC DNA]</scope>
    <source>
        <strain evidence="2 3">Tbo3840</strain>
    </source>
</reference>
<sequence length="71" mass="8007">FSSFFFLKKKKKKKHPTKSPHSPIPQCDRSLLPKISSHTTSFSSTCLPRAERKQAHTSPPTPTHHAKPSTQ</sequence>
<evidence type="ECO:0000256" key="1">
    <source>
        <dbReference type="SAM" id="MobiDB-lite"/>
    </source>
</evidence>
<organism evidence="2 3">
    <name type="scientific">Tuber borchii</name>
    <name type="common">White truffle</name>
    <dbReference type="NCBI Taxonomy" id="42251"/>
    <lineage>
        <taxon>Eukaryota</taxon>
        <taxon>Fungi</taxon>
        <taxon>Dikarya</taxon>
        <taxon>Ascomycota</taxon>
        <taxon>Pezizomycotina</taxon>
        <taxon>Pezizomycetes</taxon>
        <taxon>Pezizales</taxon>
        <taxon>Tuberaceae</taxon>
        <taxon>Tuber</taxon>
    </lineage>
</organism>
<accession>A0A2T7A8I3</accession>
<feature type="compositionally biased region" description="Polar residues" evidence="1">
    <location>
        <begin position="36"/>
        <end position="46"/>
    </location>
</feature>
<proteinExistence type="predicted"/>